<dbReference type="PANTHER" id="PTHR45747:SF4">
    <property type="entry name" value="HISTONE-LYSINE N-METHYLTRANSFERASE E(Z)"/>
    <property type="match status" value="1"/>
</dbReference>
<keyword evidence="10" id="KW-1185">Reference proteome</keyword>
<reference evidence="9 10" key="1">
    <citation type="journal article" date="2024" name="J Genomics">
        <title>Draft genome sequencing and assembly of Favolaschia claudopus CIRM-BRFM 2984 isolated from oak limbs.</title>
        <authorList>
            <person name="Navarro D."/>
            <person name="Drula E."/>
            <person name="Chaduli D."/>
            <person name="Cazenave R."/>
            <person name="Ahrendt S."/>
            <person name="Wang J."/>
            <person name="Lipzen A."/>
            <person name="Daum C."/>
            <person name="Barry K."/>
            <person name="Grigoriev I.V."/>
            <person name="Favel A."/>
            <person name="Rosso M.N."/>
            <person name="Martin F."/>
        </authorList>
    </citation>
    <scope>NUCLEOTIDE SEQUENCE [LARGE SCALE GENOMIC DNA]</scope>
    <source>
        <strain evidence="9 10">CIRM-BRFM 2984</strain>
    </source>
</reference>
<dbReference type="InterPro" id="IPR046341">
    <property type="entry name" value="SET_dom_sf"/>
</dbReference>
<dbReference type="SMART" id="SM00317">
    <property type="entry name" value="SET"/>
    <property type="match status" value="1"/>
</dbReference>
<dbReference type="PANTHER" id="PTHR45747">
    <property type="entry name" value="HISTONE-LYSINE N-METHYLTRANSFERASE E(Z)"/>
    <property type="match status" value="1"/>
</dbReference>
<evidence type="ECO:0000256" key="5">
    <source>
        <dbReference type="ARBA" id="ARBA00023163"/>
    </source>
</evidence>
<evidence type="ECO:0000256" key="2">
    <source>
        <dbReference type="ARBA" id="ARBA00022679"/>
    </source>
</evidence>
<keyword evidence="1" id="KW-0489">Methyltransferase</keyword>
<dbReference type="PROSITE" id="PS51633">
    <property type="entry name" value="CXC"/>
    <property type="match status" value="1"/>
</dbReference>
<dbReference type="AlphaFoldDB" id="A0AAW0DCK0"/>
<evidence type="ECO:0000259" key="7">
    <source>
        <dbReference type="PROSITE" id="PS50280"/>
    </source>
</evidence>
<name>A0AAW0DCK0_9AGAR</name>
<dbReference type="Pfam" id="PF00856">
    <property type="entry name" value="SET"/>
    <property type="match status" value="1"/>
</dbReference>
<comment type="caution">
    <text evidence="9">The sequence shown here is derived from an EMBL/GenBank/DDBJ whole genome shotgun (WGS) entry which is preliminary data.</text>
</comment>
<dbReference type="GO" id="GO:0035098">
    <property type="term" value="C:ESC/E(Z) complex"/>
    <property type="evidence" value="ECO:0007669"/>
    <property type="project" value="TreeGrafter"/>
</dbReference>
<keyword evidence="2" id="KW-0808">Transferase</keyword>
<dbReference type="Proteomes" id="UP001362999">
    <property type="component" value="Unassembled WGS sequence"/>
</dbReference>
<evidence type="ECO:0000256" key="4">
    <source>
        <dbReference type="ARBA" id="ARBA00023015"/>
    </source>
</evidence>
<evidence type="ECO:0000313" key="10">
    <source>
        <dbReference type="Proteomes" id="UP001362999"/>
    </source>
</evidence>
<feature type="compositionally biased region" description="Pro residues" evidence="6">
    <location>
        <begin position="59"/>
        <end position="71"/>
    </location>
</feature>
<feature type="region of interest" description="Disordered" evidence="6">
    <location>
        <begin position="692"/>
        <end position="713"/>
    </location>
</feature>
<dbReference type="GO" id="GO:0003682">
    <property type="term" value="F:chromatin binding"/>
    <property type="evidence" value="ECO:0007669"/>
    <property type="project" value="TreeGrafter"/>
</dbReference>
<dbReference type="InterPro" id="IPR026489">
    <property type="entry name" value="CXC_dom"/>
</dbReference>
<evidence type="ECO:0000313" key="9">
    <source>
        <dbReference type="EMBL" id="KAK7049022.1"/>
    </source>
</evidence>
<protein>
    <submittedName>
        <fullName evidence="9">SET-domain-containing protein</fullName>
    </submittedName>
</protein>
<dbReference type="GO" id="GO:0032259">
    <property type="term" value="P:methylation"/>
    <property type="evidence" value="ECO:0007669"/>
    <property type="project" value="UniProtKB-KW"/>
</dbReference>
<accession>A0AAW0DCK0</accession>
<dbReference type="EMBL" id="JAWWNJ010000009">
    <property type="protein sequence ID" value="KAK7049022.1"/>
    <property type="molecule type" value="Genomic_DNA"/>
</dbReference>
<feature type="region of interest" description="Disordered" evidence="6">
    <location>
        <begin position="50"/>
        <end position="73"/>
    </location>
</feature>
<dbReference type="SUPFAM" id="SSF82199">
    <property type="entry name" value="SET domain"/>
    <property type="match status" value="1"/>
</dbReference>
<evidence type="ECO:0000256" key="3">
    <source>
        <dbReference type="ARBA" id="ARBA00022691"/>
    </source>
</evidence>
<dbReference type="PROSITE" id="PS50280">
    <property type="entry name" value="SET"/>
    <property type="match status" value="1"/>
</dbReference>
<proteinExistence type="predicted"/>
<dbReference type="GO" id="GO:0046976">
    <property type="term" value="F:histone H3K27 methyltransferase activity"/>
    <property type="evidence" value="ECO:0007669"/>
    <property type="project" value="TreeGrafter"/>
</dbReference>
<dbReference type="Gene3D" id="2.170.270.10">
    <property type="entry name" value="SET domain"/>
    <property type="match status" value="1"/>
</dbReference>
<evidence type="ECO:0000256" key="1">
    <source>
        <dbReference type="ARBA" id="ARBA00022603"/>
    </source>
</evidence>
<dbReference type="InterPro" id="IPR001214">
    <property type="entry name" value="SET_dom"/>
</dbReference>
<keyword evidence="4" id="KW-0805">Transcription regulation</keyword>
<gene>
    <name evidence="9" type="ORF">R3P38DRAFT_2506213</name>
</gene>
<keyword evidence="5" id="KW-0804">Transcription</keyword>
<feature type="domain" description="CXC" evidence="8">
    <location>
        <begin position="387"/>
        <end position="500"/>
    </location>
</feature>
<sequence length="713" mass="79961">MSTSINYEVAEHENLSILELTRCIYHDVRTEFRTWKRRHAEQKLASAYSSNLPHTNQPSLPPPCFQSPPSPDLDMDSEPSAIVGMQVLSYDSDGNIIQSTVTPIEVHDIVQSFAPYPDYRYYSPSSRNVNARMLDEKYAPFHPFPEDPSFPVHKYFRFFKGLQWIDDMVGPDEEIIQFEVVRRLHIEHGVSGEDIDRVLKLYGDQENIDYLPLRDSHESGLLWAVSQRDQPDVIWRDGLPSSSKIQIPPHFVQSSPDPKDDFSIINKSVGKFCANLNCIQDNCGVHVSHEWELQTPSFRTKRPRYASKQLKALVDEPCDNECFSLFAEDSMDDDSLDALPTTYRTVLISTLKVEPDMLPCDLAVICEMTCLNVYRLRKQVLGDDMKTMPACLKETTILSQDLGSRPGLCSHSGKCSTATDCPCFVSGTRCERNCRCDDKCLRRFEGCNSTCDGEDRTCHPGSKSKCKCVKANRECDPEKCTKCNARYHIVVKKADYGLGGFAANSLKKGTFIGEYVGELIGDDQAEQRCVELLVIQKHTHLNYCFGTNGGDIIDAQSLGNRTRFLNDSQPKKPNCTAAVILVNGDKRVAITTAKNVNEGDELTLSYGKPYWKAMLSQAKHNKKTTRSEDDQSVESVLGLFTLKSAVAIASQFIVVEGAENTRWNKFLACVGRADEKSRRAIKVAALAGCGTKRKHGADQAKPNKQRRVEGNSI</sequence>
<dbReference type="InterPro" id="IPR045318">
    <property type="entry name" value="EZH1/2-like"/>
</dbReference>
<dbReference type="GO" id="GO:0031507">
    <property type="term" value="P:heterochromatin formation"/>
    <property type="evidence" value="ECO:0007669"/>
    <property type="project" value="TreeGrafter"/>
</dbReference>
<feature type="domain" description="SET" evidence="7">
    <location>
        <begin position="478"/>
        <end position="607"/>
    </location>
</feature>
<evidence type="ECO:0000256" key="6">
    <source>
        <dbReference type="SAM" id="MobiDB-lite"/>
    </source>
</evidence>
<keyword evidence="3" id="KW-0949">S-adenosyl-L-methionine</keyword>
<evidence type="ECO:0000259" key="8">
    <source>
        <dbReference type="PROSITE" id="PS51633"/>
    </source>
</evidence>
<organism evidence="9 10">
    <name type="scientific">Favolaschia claudopus</name>
    <dbReference type="NCBI Taxonomy" id="2862362"/>
    <lineage>
        <taxon>Eukaryota</taxon>
        <taxon>Fungi</taxon>
        <taxon>Dikarya</taxon>
        <taxon>Basidiomycota</taxon>
        <taxon>Agaricomycotina</taxon>
        <taxon>Agaricomycetes</taxon>
        <taxon>Agaricomycetidae</taxon>
        <taxon>Agaricales</taxon>
        <taxon>Marasmiineae</taxon>
        <taxon>Mycenaceae</taxon>
        <taxon>Favolaschia</taxon>
    </lineage>
</organism>